<gene>
    <name evidence="12" type="ORF">FYJ62_06965</name>
</gene>
<dbReference type="OrthoDB" id="9770415at2"/>
<evidence type="ECO:0000256" key="8">
    <source>
        <dbReference type="ARBA" id="ARBA00023136"/>
    </source>
</evidence>
<evidence type="ECO:0000256" key="9">
    <source>
        <dbReference type="SAM" id="Phobius"/>
    </source>
</evidence>
<dbReference type="PROSITE" id="PS00211">
    <property type="entry name" value="ABC_TRANSPORTER_1"/>
    <property type="match status" value="1"/>
</dbReference>
<dbReference type="InterPro" id="IPR017871">
    <property type="entry name" value="ABC_transporter-like_CS"/>
</dbReference>
<dbReference type="EMBL" id="VUMX01000017">
    <property type="protein sequence ID" value="MST87378.1"/>
    <property type="molecule type" value="Genomic_DNA"/>
</dbReference>
<dbReference type="Gene3D" id="3.40.50.300">
    <property type="entry name" value="P-loop containing nucleotide triphosphate hydrolases"/>
    <property type="match status" value="1"/>
</dbReference>
<organism evidence="12 13">
    <name type="scientific">Lactobacillus porci</name>
    <dbReference type="NCBI Taxonomy" id="2012477"/>
    <lineage>
        <taxon>Bacteria</taxon>
        <taxon>Bacillati</taxon>
        <taxon>Bacillota</taxon>
        <taxon>Bacilli</taxon>
        <taxon>Lactobacillales</taxon>
        <taxon>Lactobacillaceae</taxon>
        <taxon>Lactobacillus</taxon>
    </lineage>
</organism>
<dbReference type="PROSITE" id="PS50893">
    <property type="entry name" value="ABC_TRANSPORTER_2"/>
    <property type="match status" value="1"/>
</dbReference>
<evidence type="ECO:0000256" key="2">
    <source>
        <dbReference type="ARBA" id="ARBA00022448"/>
    </source>
</evidence>
<evidence type="ECO:0000256" key="5">
    <source>
        <dbReference type="ARBA" id="ARBA00022741"/>
    </source>
</evidence>
<feature type="domain" description="ABC transmembrane type-1" evidence="11">
    <location>
        <begin position="16"/>
        <end position="298"/>
    </location>
</feature>
<evidence type="ECO:0000256" key="7">
    <source>
        <dbReference type="ARBA" id="ARBA00022989"/>
    </source>
</evidence>
<dbReference type="RefSeq" id="WP_154548988.1">
    <property type="nucleotide sequence ID" value="NZ_VUMX01000017.1"/>
</dbReference>
<evidence type="ECO:0000256" key="1">
    <source>
        <dbReference type="ARBA" id="ARBA00004651"/>
    </source>
</evidence>
<dbReference type="PANTHER" id="PTHR43394">
    <property type="entry name" value="ATP-DEPENDENT PERMEASE MDL1, MITOCHONDRIAL"/>
    <property type="match status" value="1"/>
</dbReference>
<keyword evidence="6 12" id="KW-0067">ATP-binding</keyword>
<dbReference type="AlphaFoldDB" id="A0A6A8MF04"/>
<dbReference type="InterPro" id="IPR039421">
    <property type="entry name" value="Type_1_exporter"/>
</dbReference>
<dbReference type="InterPro" id="IPR003593">
    <property type="entry name" value="AAA+_ATPase"/>
</dbReference>
<keyword evidence="4 9" id="KW-0812">Transmembrane</keyword>
<keyword evidence="7 9" id="KW-1133">Transmembrane helix</keyword>
<evidence type="ECO:0000256" key="3">
    <source>
        <dbReference type="ARBA" id="ARBA00022475"/>
    </source>
</evidence>
<sequence>MKNLSKYLADYKKESILAPAFKLLEALFDLLVPIVVAQIIDYGIKQHNQPYIFQQAGLLVLLAVLGIASSVTAQWFAAKASVGFATKLRQAAFDKVESLSFANLDQTAPSTLITRLTSDINQVQTGLNMALRLLLRSPFIVFGSMVMAFTINFKAALIFLAAIPLLALVVFGIMLVSIPLYRQVQARLDEITRLTNENLTGVRVIRAFGKEGAEVAKFDQKVAAMTKLNEFVGRLSAALNPLTYALINIAAIILIYVGAIQVNSGAMQQGQVVALYNYLAQMIVELIKLASLIITINRALACADRVDQVLSIEPAQTYPEKNAARPADASVSFKNVTFTYPQAGAPALSDISFEAAAGSTVGIIGGTGSGKSSLAALIARFYDADAGEVAIGGQAVADLTQEELRQQVAVVPQKAQLFAGSIRDNLRLGKEAASDQELWNAIKLAQASDVVENKAGKLDFQIEQEGRNLSGGQKQRLTIARALVKQSPVLIMDDSDSALDLATAARLRQSVAALLPKPTTFIISQRASSIMQADQILVLDDGRLVGKGQHQTLLQTCRVYREIIRSQFPDWELPELESEVD</sequence>
<evidence type="ECO:0000256" key="6">
    <source>
        <dbReference type="ARBA" id="ARBA00022840"/>
    </source>
</evidence>
<keyword evidence="5" id="KW-0547">Nucleotide-binding</keyword>
<dbReference type="GO" id="GO:0005886">
    <property type="term" value="C:plasma membrane"/>
    <property type="evidence" value="ECO:0007669"/>
    <property type="project" value="UniProtKB-SubCell"/>
</dbReference>
<feature type="transmembrane region" description="Helical" evidence="9">
    <location>
        <begin position="52"/>
        <end position="77"/>
    </location>
</feature>
<feature type="domain" description="ABC transporter" evidence="10">
    <location>
        <begin position="331"/>
        <end position="566"/>
    </location>
</feature>
<keyword evidence="3" id="KW-1003">Cell membrane</keyword>
<dbReference type="InterPro" id="IPR036640">
    <property type="entry name" value="ABC1_TM_sf"/>
</dbReference>
<keyword evidence="13" id="KW-1185">Reference proteome</keyword>
<comment type="caution">
    <text evidence="12">The sequence shown here is derived from an EMBL/GenBank/DDBJ whole genome shotgun (WGS) entry which is preliminary data.</text>
</comment>
<keyword evidence="8 9" id="KW-0472">Membrane</keyword>
<dbReference type="Pfam" id="PF00664">
    <property type="entry name" value="ABC_membrane"/>
    <property type="match status" value="1"/>
</dbReference>
<dbReference type="Proteomes" id="UP000438120">
    <property type="component" value="Unassembled WGS sequence"/>
</dbReference>
<dbReference type="SUPFAM" id="SSF90123">
    <property type="entry name" value="ABC transporter transmembrane region"/>
    <property type="match status" value="1"/>
</dbReference>
<dbReference type="InterPro" id="IPR003439">
    <property type="entry name" value="ABC_transporter-like_ATP-bd"/>
</dbReference>
<dbReference type="CDD" id="cd18548">
    <property type="entry name" value="ABC_6TM_Tm287_like"/>
    <property type="match status" value="1"/>
</dbReference>
<dbReference type="InterPro" id="IPR027417">
    <property type="entry name" value="P-loop_NTPase"/>
</dbReference>
<dbReference type="PROSITE" id="PS50929">
    <property type="entry name" value="ABC_TM1F"/>
    <property type="match status" value="1"/>
</dbReference>
<dbReference type="GO" id="GO:0005524">
    <property type="term" value="F:ATP binding"/>
    <property type="evidence" value="ECO:0007669"/>
    <property type="project" value="UniProtKB-KW"/>
</dbReference>
<proteinExistence type="predicted"/>
<keyword evidence="2" id="KW-0813">Transport</keyword>
<protein>
    <submittedName>
        <fullName evidence="12">ABC transporter ATP-binding protein</fullName>
    </submittedName>
</protein>
<dbReference type="PANTHER" id="PTHR43394:SF1">
    <property type="entry name" value="ATP-BINDING CASSETTE SUB-FAMILY B MEMBER 10, MITOCHONDRIAL"/>
    <property type="match status" value="1"/>
</dbReference>
<evidence type="ECO:0000259" key="10">
    <source>
        <dbReference type="PROSITE" id="PS50893"/>
    </source>
</evidence>
<dbReference type="GO" id="GO:0015421">
    <property type="term" value="F:ABC-type oligopeptide transporter activity"/>
    <property type="evidence" value="ECO:0007669"/>
    <property type="project" value="TreeGrafter"/>
</dbReference>
<comment type="subcellular location">
    <subcellularLocation>
        <location evidence="1">Cell membrane</location>
        <topology evidence="1">Multi-pass membrane protein</topology>
    </subcellularLocation>
</comment>
<feature type="transmembrane region" description="Helical" evidence="9">
    <location>
        <begin position="242"/>
        <end position="262"/>
    </location>
</feature>
<dbReference type="SMART" id="SM00382">
    <property type="entry name" value="AAA"/>
    <property type="match status" value="1"/>
</dbReference>
<feature type="transmembrane region" description="Helical" evidence="9">
    <location>
        <begin position="157"/>
        <end position="181"/>
    </location>
</feature>
<dbReference type="InterPro" id="IPR011527">
    <property type="entry name" value="ABC1_TM_dom"/>
</dbReference>
<feature type="transmembrane region" description="Helical" evidence="9">
    <location>
        <begin position="21"/>
        <end position="40"/>
    </location>
</feature>
<evidence type="ECO:0000256" key="4">
    <source>
        <dbReference type="ARBA" id="ARBA00022692"/>
    </source>
</evidence>
<dbReference type="GO" id="GO:0016887">
    <property type="term" value="F:ATP hydrolysis activity"/>
    <property type="evidence" value="ECO:0007669"/>
    <property type="project" value="InterPro"/>
</dbReference>
<reference evidence="12 13" key="1">
    <citation type="submission" date="2019-08" db="EMBL/GenBank/DDBJ databases">
        <title>In-depth cultivation of the pig gut microbiome towards novel bacterial diversity and tailored functional studies.</title>
        <authorList>
            <person name="Wylensek D."/>
            <person name="Hitch T.C.A."/>
            <person name="Clavel T."/>
        </authorList>
    </citation>
    <scope>NUCLEOTIDE SEQUENCE [LARGE SCALE GENOMIC DNA]</scope>
    <source>
        <strain evidence="12 13">Bifido-178-WT-2B</strain>
    </source>
</reference>
<dbReference type="SUPFAM" id="SSF52540">
    <property type="entry name" value="P-loop containing nucleoside triphosphate hydrolases"/>
    <property type="match status" value="1"/>
</dbReference>
<feature type="transmembrane region" description="Helical" evidence="9">
    <location>
        <begin position="133"/>
        <end position="151"/>
    </location>
</feature>
<evidence type="ECO:0000313" key="12">
    <source>
        <dbReference type="EMBL" id="MST87378.1"/>
    </source>
</evidence>
<name>A0A6A8MF04_9LACO</name>
<dbReference type="Gene3D" id="1.20.1560.10">
    <property type="entry name" value="ABC transporter type 1, transmembrane domain"/>
    <property type="match status" value="1"/>
</dbReference>
<evidence type="ECO:0000259" key="11">
    <source>
        <dbReference type="PROSITE" id="PS50929"/>
    </source>
</evidence>
<evidence type="ECO:0000313" key="13">
    <source>
        <dbReference type="Proteomes" id="UP000438120"/>
    </source>
</evidence>
<dbReference type="FunFam" id="3.40.50.300:FF:000221">
    <property type="entry name" value="Multidrug ABC transporter ATP-binding protein"/>
    <property type="match status" value="1"/>
</dbReference>
<dbReference type="Pfam" id="PF00005">
    <property type="entry name" value="ABC_tran"/>
    <property type="match status" value="1"/>
</dbReference>
<accession>A0A6A8MF04</accession>